<feature type="non-terminal residue" evidence="2">
    <location>
        <position position="1"/>
    </location>
</feature>
<dbReference type="EMBL" id="LXQA010132093">
    <property type="protein sequence ID" value="MCI22741.1"/>
    <property type="molecule type" value="Genomic_DNA"/>
</dbReference>
<evidence type="ECO:0000313" key="3">
    <source>
        <dbReference type="Proteomes" id="UP000265520"/>
    </source>
</evidence>
<evidence type="ECO:0000313" key="2">
    <source>
        <dbReference type="EMBL" id="MCI22741.1"/>
    </source>
</evidence>
<feature type="region of interest" description="Disordered" evidence="1">
    <location>
        <begin position="72"/>
        <end position="98"/>
    </location>
</feature>
<name>A0A392QEG3_9FABA</name>
<accession>A0A392QEG3</accession>
<comment type="caution">
    <text evidence="2">The sequence shown here is derived from an EMBL/GenBank/DDBJ whole genome shotgun (WGS) entry which is preliminary data.</text>
</comment>
<dbReference type="Proteomes" id="UP000265520">
    <property type="component" value="Unassembled WGS sequence"/>
</dbReference>
<evidence type="ECO:0000256" key="1">
    <source>
        <dbReference type="SAM" id="MobiDB-lite"/>
    </source>
</evidence>
<protein>
    <submittedName>
        <fullName evidence="2">Uncharacterized protein</fullName>
    </submittedName>
</protein>
<feature type="region of interest" description="Disordered" evidence="1">
    <location>
        <begin position="23"/>
        <end position="43"/>
    </location>
</feature>
<dbReference type="AlphaFoldDB" id="A0A392QEG3"/>
<keyword evidence="3" id="KW-1185">Reference proteome</keyword>
<reference evidence="2 3" key="1">
    <citation type="journal article" date="2018" name="Front. Plant Sci.">
        <title>Red Clover (Trifolium pratense) and Zigzag Clover (T. medium) - A Picture of Genomic Similarities and Differences.</title>
        <authorList>
            <person name="Dluhosova J."/>
            <person name="Istvanek J."/>
            <person name="Nedelnik J."/>
            <person name="Repkova J."/>
        </authorList>
    </citation>
    <scope>NUCLEOTIDE SEQUENCE [LARGE SCALE GENOMIC DNA]</scope>
    <source>
        <strain evidence="3">cv. 10/8</strain>
        <tissue evidence="2">Leaf</tissue>
    </source>
</reference>
<proteinExistence type="predicted"/>
<organism evidence="2 3">
    <name type="scientific">Trifolium medium</name>
    <dbReference type="NCBI Taxonomy" id="97028"/>
    <lineage>
        <taxon>Eukaryota</taxon>
        <taxon>Viridiplantae</taxon>
        <taxon>Streptophyta</taxon>
        <taxon>Embryophyta</taxon>
        <taxon>Tracheophyta</taxon>
        <taxon>Spermatophyta</taxon>
        <taxon>Magnoliopsida</taxon>
        <taxon>eudicotyledons</taxon>
        <taxon>Gunneridae</taxon>
        <taxon>Pentapetalae</taxon>
        <taxon>rosids</taxon>
        <taxon>fabids</taxon>
        <taxon>Fabales</taxon>
        <taxon>Fabaceae</taxon>
        <taxon>Papilionoideae</taxon>
        <taxon>50 kb inversion clade</taxon>
        <taxon>NPAAA clade</taxon>
        <taxon>Hologalegina</taxon>
        <taxon>IRL clade</taxon>
        <taxon>Trifolieae</taxon>
        <taxon>Trifolium</taxon>
    </lineage>
</organism>
<sequence>ISTVTSAMPGAVVFGDYVIEGRHNNDIDSDDEEGALDAGNGDRNGRFQMGMEAMNFFLLLHAVRQGNDINSLSRRLRPDLGPDRRRRRREAHATMGGS</sequence>